<dbReference type="PANTHER" id="PTHR43649">
    <property type="entry name" value="ARABINOSE-BINDING PROTEIN-RELATED"/>
    <property type="match status" value="1"/>
</dbReference>
<organism evidence="3 4">
    <name type="scientific">Streptomyces coryli</name>
    <dbReference type="NCBI Taxonomy" id="1128680"/>
    <lineage>
        <taxon>Bacteria</taxon>
        <taxon>Bacillati</taxon>
        <taxon>Actinomycetota</taxon>
        <taxon>Actinomycetes</taxon>
        <taxon>Kitasatosporales</taxon>
        <taxon>Streptomycetaceae</taxon>
        <taxon>Streptomyces</taxon>
    </lineage>
</organism>
<name>A0A6G4TR65_9ACTN</name>
<dbReference type="Proteomes" id="UP000481583">
    <property type="component" value="Unassembled WGS sequence"/>
</dbReference>
<reference evidence="3 4" key="1">
    <citation type="submission" date="2020-02" db="EMBL/GenBank/DDBJ databases">
        <title>Whole-genome analyses of novel actinobacteria.</title>
        <authorList>
            <person name="Sahin N."/>
        </authorList>
    </citation>
    <scope>NUCLEOTIDE SEQUENCE [LARGE SCALE GENOMIC DNA]</scope>
    <source>
        <strain evidence="3 4">A7024</strain>
    </source>
</reference>
<protein>
    <submittedName>
        <fullName evidence="3">ABC transporter substrate-binding protein</fullName>
    </submittedName>
</protein>
<dbReference type="RefSeq" id="WP_165229427.1">
    <property type="nucleotide sequence ID" value="NZ_JAAKZV010000001.1"/>
</dbReference>
<dbReference type="EMBL" id="JAAKZV010000001">
    <property type="protein sequence ID" value="NGN62334.1"/>
    <property type="molecule type" value="Genomic_DNA"/>
</dbReference>
<evidence type="ECO:0000313" key="3">
    <source>
        <dbReference type="EMBL" id="NGN62334.1"/>
    </source>
</evidence>
<dbReference type="InterPro" id="IPR006059">
    <property type="entry name" value="SBP"/>
</dbReference>
<dbReference type="PROSITE" id="PS51257">
    <property type="entry name" value="PROKAR_LIPOPROTEIN"/>
    <property type="match status" value="1"/>
</dbReference>
<dbReference type="InterPro" id="IPR006311">
    <property type="entry name" value="TAT_signal"/>
</dbReference>
<dbReference type="Gene3D" id="3.40.190.10">
    <property type="entry name" value="Periplasmic binding protein-like II"/>
    <property type="match status" value="2"/>
</dbReference>
<evidence type="ECO:0000256" key="1">
    <source>
        <dbReference type="SAM" id="MobiDB-lite"/>
    </source>
</evidence>
<sequence length="440" mass="47743">MTDPTRRHLLRASAAGLLAGSGLLGACTPGSSDDGSGSGAEQPKGKAAAAAKPKGTLFVWMHESGAYHKVFMKLREQYEREFPEVTVEPQFIPVGQYDTKLLTAFTGGTSPDVCKIGAWHLHDHVAKQRMAPLVPEVFKASSTDELAARFEPGGLEPVTVNGKIYGLPVDFNTVFLLYRRDRFEDAGLDPDRPPRTWEEVEAFSKRLTNSDKSKVGMQWVIGEPQWSVQQLTALAGGTGGILGDDGKRAVLSRPAGVKALEYVAGLGNAKLRDPLFGAGLFGKGTSAMTFSGYFAIDMLTTYNKKLKFGRDFDVAPVPKWSGGKQISPAYSWCWSVPSGSSNQTTAWHFVNWLQDKERQRPQVEDAGIISPVKGWPELVKGDKALQLMAKEQPHADFGPQIKPWTEMAKALTDTMAAVAQGSQSPKAAAKAFDQRMGSVL</sequence>
<evidence type="ECO:0000313" key="4">
    <source>
        <dbReference type="Proteomes" id="UP000481583"/>
    </source>
</evidence>
<dbReference type="Pfam" id="PF01547">
    <property type="entry name" value="SBP_bac_1"/>
    <property type="match status" value="1"/>
</dbReference>
<keyword evidence="4" id="KW-1185">Reference proteome</keyword>
<accession>A0A6G4TR65</accession>
<dbReference type="AlphaFoldDB" id="A0A6G4TR65"/>
<feature type="chain" id="PRO_5039632367" evidence="2">
    <location>
        <begin position="27"/>
        <end position="440"/>
    </location>
</feature>
<dbReference type="CDD" id="cd14748">
    <property type="entry name" value="PBP2_UgpB"/>
    <property type="match status" value="1"/>
</dbReference>
<dbReference type="InterPro" id="IPR050490">
    <property type="entry name" value="Bact_solute-bd_prot1"/>
</dbReference>
<keyword evidence="2" id="KW-0732">Signal</keyword>
<evidence type="ECO:0000256" key="2">
    <source>
        <dbReference type="SAM" id="SignalP"/>
    </source>
</evidence>
<proteinExistence type="predicted"/>
<dbReference type="SUPFAM" id="SSF53850">
    <property type="entry name" value="Periplasmic binding protein-like II"/>
    <property type="match status" value="1"/>
</dbReference>
<comment type="caution">
    <text evidence="3">The sequence shown here is derived from an EMBL/GenBank/DDBJ whole genome shotgun (WGS) entry which is preliminary data.</text>
</comment>
<gene>
    <name evidence="3" type="ORF">G5C51_00205</name>
</gene>
<dbReference type="PANTHER" id="PTHR43649:SF30">
    <property type="entry name" value="ABC TRANSPORTER SUBSTRATE-BINDING PROTEIN"/>
    <property type="match status" value="1"/>
</dbReference>
<feature type="signal peptide" evidence="2">
    <location>
        <begin position="1"/>
        <end position="26"/>
    </location>
</feature>
<dbReference type="PROSITE" id="PS51318">
    <property type="entry name" value="TAT"/>
    <property type="match status" value="1"/>
</dbReference>
<feature type="region of interest" description="Disordered" evidence="1">
    <location>
        <begin position="29"/>
        <end position="48"/>
    </location>
</feature>